<keyword evidence="2" id="KW-1185">Reference proteome</keyword>
<dbReference type="Proteomes" id="UP001430356">
    <property type="component" value="Unassembled WGS sequence"/>
</dbReference>
<proteinExistence type="predicted"/>
<name>A0AAW0EVQ7_9TRYP</name>
<reference evidence="1 2" key="1">
    <citation type="journal article" date="2021" name="MBio">
        <title>A New Model Trypanosomatid, Novymonas esmeraldas: Genomic Perception of Its 'Candidatus Pandoraea novymonadis' Endosymbiont.</title>
        <authorList>
            <person name="Zakharova A."/>
            <person name="Saura A."/>
            <person name="Butenko A."/>
            <person name="Podesvova L."/>
            <person name="Warmusova S."/>
            <person name="Kostygov A.Y."/>
            <person name="Nenarokova A."/>
            <person name="Lukes J."/>
            <person name="Opperdoes F.R."/>
            <person name="Yurchenko V."/>
        </authorList>
    </citation>
    <scope>NUCLEOTIDE SEQUENCE [LARGE SCALE GENOMIC DNA]</scope>
    <source>
        <strain evidence="1 2">E262AT.01</strain>
    </source>
</reference>
<comment type="caution">
    <text evidence="1">The sequence shown here is derived from an EMBL/GenBank/DDBJ whole genome shotgun (WGS) entry which is preliminary data.</text>
</comment>
<sequence length="406" mass="45799">MRRRSRFACRWSSNHNVSVRAASSSSSSSSSSSGGAAAAASAAAASTASSCVTDTERSFLRNLIPMRVYSSGPASTYLRHAFLHREELIRRFLGALEAVPLPSLPRMLLAEGFQRMLEGDVPQRDLRELFEDAETECRKMLLSLDASASGRHPYHDPHTSPRERETWHAVAHDPLRRLLAYELRAVSSFYARHMAVSSSPYTPAAVIVRTIIASDVRTDNLLVKATLELERHPRDPETGERRGPALSPAVEEAVKELLLLERDCFGSFRFDPRGDNHHLVHSLKLADMTKTPQSYSVMLDPVMQRYGNYCITCEEVHKGRWKHYTVHCGAEDHRIDPALPPFESVTTTDAITGGETRLLVHYDEPVCLRHKASTREERSNVGHVESFELAIEDKNRTFWERYFLDR</sequence>
<protein>
    <submittedName>
        <fullName evidence="1">Uncharacterized protein</fullName>
    </submittedName>
</protein>
<gene>
    <name evidence="1" type="ORF">NESM_000625900</name>
</gene>
<evidence type="ECO:0000313" key="1">
    <source>
        <dbReference type="EMBL" id="KAK7196848.1"/>
    </source>
</evidence>
<dbReference type="AlphaFoldDB" id="A0AAW0EVQ7"/>
<dbReference type="EMBL" id="JAECZO010000087">
    <property type="protein sequence ID" value="KAK7196848.1"/>
    <property type="molecule type" value="Genomic_DNA"/>
</dbReference>
<evidence type="ECO:0000313" key="2">
    <source>
        <dbReference type="Proteomes" id="UP001430356"/>
    </source>
</evidence>
<organism evidence="1 2">
    <name type="scientific">Novymonas esmeraldas</name>
    <dbReference type="NCBI Taxonomy" id="1808958"/>
    <lineage>
        <taxon>Eukaryota</taxon>
        <taxon>Discoba</taxon>
        <taxon>Euglenozoa</taxon>
        <taxon>Kinetoplastea</taxon>
        <taxon>Metakinetoplastina</taxon>
        <taxon>Trypanosomatida</taxon>
        <taxon>Trypanosomatidae</taxon>
        <taxon>Novymonas</taxon>
    </lineage>
</organism>
<accession>A0AAW0EVQ7</accession>